<reference evidence="1" key="1">
    <citation type="submission" date="2020-05" db="EMBL/GenBank/DDBJ databases">
        <authorList>
            <person name="Chiriac C."/>
            <person name="Salcher M."/>
            <person name="Ghai R."/>
            <person name="Kavagutti S V."/>
        </authorList>
    </citation>
    <scope>NUCLEOTIDE SEQUENCE</scope>
</reference>
<proteinExistence type="predicted"/>
<gene>
    <name evidence="1" type="ORF">UFOPK3402_01282</name>
</gene>
<accession>A0A6J7EHU7</accession>
<dbReference type="EMBL" id="CAFBLS010000160">
    <property type="protein sequence ID" value="CAB4880674.1"/>
    <property type="molecule type" value="Genomic_DNA"/>
</dbReference>
<evidence type="ECO:0000313" key="1">
    <source>
        <dbReference type="EMBL" id="CAB4880674.1"/>
    </source>
</evidence>
<dbReference type="SMART" id="SM00855">
    <property type="entry name" value="PGAM"/>
    <property type="match status" value="1"/>
</dbReference>
<dbReference type="Pfam" id="PF00300">
    <property type="entry name" value="His_Phos_1"/>
    <property type="match status" value="1"/>
</dbReference>
<dbReference type="SUPFAM" id="SSF53254">
    <property type="entry name" value="Phosphoglycerate mutase-like"/>
    <property type="match status" value="1"/>
</dbReference>
<dbReference type="CDD" id="cd07040">
    <property type="entry name" value="HP"/>
    <property type="match status" value="1"/>
</dbReference>
<dbReference type="InterPro" id="IPR013078">
    <property type="entry name" value="His_Pase_superF_clade-1"/>
</dbReference>
<dbReference type="AlphaFoldDB" id="A0A6J7EHU7"/>
<sequence>MKQAALLPTTVPLVLLRHTAAVKRSDFRGKPDAERPLSGRGRSQAKALVGLLDSYGLVDVHSSDATRCHDSVRKLAKSLSTGVQQEHALSEEGFAASPERAAKRMRRLTLEQVPLVVCSHRPVLPTLLESAASVFGADATGPLWDPKMPPGGFIVLHRSFSDGQEPTLVAIERHTVD</sequence>
<protein>
    <submittedName>
        <fullName evidence="1">Unannotated protein</fullName>
    </submittedName>
</protein>
<dbReference type="InterPro" id="IPR029033">
    <property type="entry name" value="His_PPase_superfam"/>
</dbReference>
<organism evidence="1">
    <name type="scientific">freshwater metagenome</name>
    <dbReference type="NCBI Taxonomy" id="449393"/>
    <lineage>
        <taxon>unclassified sequences</taxon>
        <taxon>metagenomes</taxon>
        <taxon>ecological metagenomes</taxon>
    </lineage>
</organism>
<dbReference type="Gene3D" id="3.40.50.1240">
    <property type="entry name" value="Phosphoglycerate mutase-like"/>
    <property type="match status" value="1"/>
</dbReference>
<name>A0A6J7EHU7_9ZZZZ</name>